<dbReference type="GO" id="GO:0016829">
    <property type="term" value="F:lyase activity"/>
    <property type="evidence" value="ECO:0007669"/>
    <property type="project" value="UniProtKB-KW"/>
</dbReference>
<dbReference type="OrthoDB" id="7346027at2"/>
<keyword evidence="2" id="KW-0456">Lyase</keyword>
<dbReference type="Gene3D" id="3.40.50.1400">
    <property type="match status" value="2"/>
</dbReference>
<dbReference type="AlphaFoldDB" id="A0A3P5X9W1"/>
<evidence type="ECO:0000256" key="1">
    <source>
        <dbReference type="ARBA" id="ARBA00022723"/>
    </source>
</evidence>
<dbReference type="Pfam" id="PF01903">
    <property type="entry name" value="CbiX"/>
    <property type="match status" value="1"/>
</dbReference>
<name>A0A3P5X9W1_9RHOB</name>
<gene>
    <name evidence="3" type="ORF">XINFAN_01996</name>
</gene>
<proteinExistence type="predicted"/>
<keyword evidence="1" id="KW-0479">Metal-binding</keyword>
<dbReference type="GO" id="GO:0046872">
    <property type="term" value="F:metal ion binding"/>
    <property type="evidence" value="ECO:0007669"/>
    <property type="project" value="UniProtKB-KW"/>
</dbReference>
<evidence type="ECO:0000313" key="4">
    <source>
        <dbReference type="Proteomes" id="UP000277498"/>
    </source>
</evidence>
<dbReference type="SUPFAM" id="SSF53800">
    <property type="entry name" value="Chelatase"/>
    <property type="match status" value="2"/>
</dbReference>
<accession>A0A3P5X9W1</accession>
<dbReference type="InterPro" id="IPR002762">
    <property type="entry name" value="CbiX-like"/>
</dbReference>
<evidence type="ECO:0000256" key="2">
    <source>
        <dbReference type="ARBA" id="ARBA00023239"/>
    </source>
</evidence>
<dbReference type="EMBL" id="UXAW01000066">
    <property type="protein sequence ID" value="VDC28045.1"/>
    <property type="molecule type" value="Genomic_DNA"/>
</dbReference>
<dbReference type="Proteomes" id="UP000277498">
    <property type="component" value="Unassembled WGS sequence"/>
</dbReference>
<dbReference type="CDD" id="cd03416">
    <property type="entry name" value="CbiX_SirB_N"/>
    <property type="match status" value="1"/>
</dbReference>
<protein>
    <recommendedName>
        <fullName evidence="5">Sirohydrochlorin cobaltochelatase</fullName>
    </recommendedName>
</protein>
<reference evidence="3 4" key="1">
    <citation type="submission" date="2018-11" db="EMBL/GenBank/DDBJ databases">
        <authorList>
            <person name="Criscuolo A."/>
        </authorList>
    </citation>
    <scope>NUCLEOTIDE SEQUENCE [LARGE SCALE GENOMIC DNA]</scope>
    <source>
        <strain evidence="3">ACIP111625</strain>
    </source>
</reference>
<organism evidence="3 4">
    <name type="scientific">Pseudogemmobacter humi</name>
    <dbReference type="NCBI Taxonomy" id="2483812"/>
    <lineage>
        <taxon>Bacteria</taxon>
        <taxon>Pseudomonadati</taxon>
        <taxon>Pseudomonadota</taxon>
        <taxon>Alphaproteobacteria</taxon>
        <taxon>Rhodobacterales</taxon>
        <taxon>Paracoccaceae</taxon>
        <taxon>Pseudogemmobacter</taxon>
    </lineage>
</organism>
<sequence>MAENGYLDQGERAKSALILAHGQPSDPDPAARELEALAALVAAHLPGWDLRAATLAQPGALSRVGGDMAPGLVFPVFMAAGWFTRVAVPARMAEAGLEGWRMLEPMGCAGPVQDLAVRIVRESGADQVLVAAHGSGGRSPAPAAVARGVAERIGREAGVARAEAAFIEQAPWLNQVSGWDAGAVCLPFFAMSGGHVTHDLPEALREAGFPGRILPALGLHPEIPALIAGLIREGAGLAATPPGR</sequence>
<evidence type="ECO:0000313" key="3">
    <source>
        <dbReference type="EMBL" id="VDC28045.1"/>
    </source>
</evidence>
<evidence type="ECO:0008006" key="5">
    <source>
        <dbReference type="Google" id="ProtNLM"/>
    </source>
</evidence>
<keyword evidence="4" id="KW-1185">Reference proteome</keyword>